<reference evidence="8" key="1">
    <citation type="submission" date="2022-07" db="EMBL/GenBank/DDBJ databases">
        <title>Fungi with potential for degradation of polypropylene.</title>
        <authorList>
            <person name="Gostincar C."/>
        </authorList>
    </citation>
    <scope>NUCLEOTIDE SEQUENCE</scope>
    <source>
        <strain evidence="8">EXF-13308</strain>
    </source>
</reference>
<comment type="subcellular location">
    <subcellularLocation>
        <location evidence="1">Membrane</location>
        <topology evidence="1">Multi-pass membrane protein</topology>
    </subcellularLocation>
</comment>
<feature type="transmembrane region" description="Helical" evidence="6">
    <location>
        <begin position="89"/>
        <end position="111"/>
    </location>
</feature>
<evidence type="ECO:0000256" key="1">
    <source>
        <dbReference type="ARBA" id="ARBA00004141"/>
    </source>
</evidence>
<keyword evidence="8" id="KW-0808">Transferase</keyword>
<evidence type="ECO:0000313" key="8">
    <source>
        <dbReference type="EMBL" id="KAJ9139076.1"/>
    </source>
</evidence>
<keyword evidence="9" id="KW-1185">Reference proteome</keyword>
<dbReference type="GO" id="GO:0016740">
    <property type="term" value="F:transferase activity"/>
    <property type="evidence" value="ECO:0007669"/>
    <property type="project" value="UniProtKB-KW"/>
</dbReference>
<dbReference type="AlphaFoldDB" id="A0AA38RRP1"/>
<keyword evidence="2 6" id="KW-0812">Transmembrane</keyword>
<name>A0AA38RRP1_9PEZI</name>
<dbReference type="GO" id="GO:0016020">
    <property type="term" value="C:membrane"/>
    <property type="evidence" value="ECO:0007669"/>
    <property type="project" value="UniProtKB-SubCell"/>
</dbReference>
<evidence type="ECO:0000256" key="6">
    <source>
        <dbReference type="SAM" id="Phobius"/>
    </source>
</evidence>
<evidence type="ECO:0000256" key="2">
    <source>
        <dbReference type="ARBA" id="ARBA00022692"/>
    </source>
</evidence>
<feature type="transmembrane region" description="Helical" evidence="6">
    <location>
        <begin position="34"/>
        <end position="52"/>
    </location>
</feature>
<proteinExistence type="predicted"/>
<sequence>MDIREKVNLGAEVRDLYGARIREQLASGEIKPLVMPYSLLGVFILPILYLSIPHVKRPWLYRARFPLMAFIVAFSLNELAAGCTSENFAAAYAVGLTHSWGIVWSATLLIWMRPQFEAERVERRRRRSPRGGETNGSAHERNNSALRSETEQLQGAAPDEDVARYIKDYEYYWQAFPADEPFLTRLGWATDLVLSFRGTGWNWCIPVIPRFDKPEKPLSGELVKLDSIPICTPAGYRRATTRKEFIRARLHSMATSFLILDLCSVLMMKDPYNILGPTTHPLPPFLAALPPLALTCLRRTLGLASCFFALKLVFSLWQLVACLLLGGPLASVRGELWHYPSINGSPSAVLDRGLAGFWGAWWHQTFRAAFAAPAARLGIGSPGSPPASRAAAALLAFAASGALHAAGSHAEAGPTR</sequence>
<feature type="domain" description="Wax synthase" evidence="7">
    <location>
        <begin position="340"/>
        <end position="412"/>
    </location>
</feature>
<feature type="non-terminal residue" evidence="8">
    <location>
        <position position="1"/>
    </location>
</feature>
<evidence type="ECO:0000256" key="5">
    <source>
        <dbReference type="SAM" id="MobiDB-lite"/>
    </source>
</evidence>
<comment type="caution">
    <text evidence="8">The sequence shown here is derived from an EMBL/GenBank/DDBJ whole genome shotgun (WGS) entry which is preliminary data.</text>
</comment>
<evidence type="ECO:0000256" key="3">
    <source>
        <dbReference type="ARBA" id="ARBA00022989"/>
    </source>
</evidence>
<dbReference type="InterPro" id="IPR032805">
    <property type="entry name" value="Wax_synthase_dom"/>
</dbReference>
<keyword evidence="4 6" id="KW-0472">Membrane</keyword>
<dbReference type="Proteomes" id="UP001174694">
    <property type="component" value="Unassembled WGS sequence"/>
</dbReference>
<organism evidence="8 9">
    <name type="scientific">Pleurostoma richardsiae</name>
    <dbReference type="NCBI Taxonomy" id="41990"/>
    <lineage>
        <taxon>Eukaryota</taxon>
        <taxon>Fungi</taxon>
        <taxon>Dikarya</taxon>
        <taxon>Ascomycota</taxon>
        <taxon>Pezizomycotina</taxon>
        <taxon>Sordariomycetes</taxon>
        <taxon>Sordariomycetidae</taxon>
        <taxon>Calosphaeriales</taxon>
        <taxon>Pleurostomataceae</taxon>
        <taxon>Pleurostoma</taxon>
    </lineage>
</organism>
<keyword evidence="3 6" id="KW-1133">Transmembrane helix</keyword>
<feature type="compositionally biased region" description="Polar residues" evidence="5">
    <location>
        <begin position="143"/>
        <end position="153"/>
    </location>
</feature>
<evidence type="ECO:0000313" key="9">
    <source>
        <dbReference type="Proteomes" id="UP001174694"/>
    </source>
</evidence>
<feature type="region of interest" description="Disordered" evidence="5">
    <location>
        <begin position="122"/>
        <end position="156"/>
    </location>
</feature>
<protein>
    <submittedName>
        <fullName evidence="8">Membrane bound o-acyl transferase family protein</fullName>
    </submittedName>
</protein>
<dbReference type="Pfam" id="PF13813">
    <property type="entry name" value="MBOAT_2"/>
    <property type="match status" value="1"/>
</dbReference>
<gene>
    <name evidence="8" type="ORF">NKR23_g7998</name>
</gene>
<accession>A0AA38RRP1</accession>
<feature type="transmembrane region" description="Helical" evidence="6">
    <location>
        <begin position="59"/>
        <end position="77"/>
    </location>
</feature>
<dbReference type="EMBL" id="JANBVO010000027">
    <property type="protein sequence ID" value="KAJ9139076.1"/>
    <property type="molecule type" value="Genomic_DNA"/>
</dbReference>
<evidence type="ECO:0000256" key="4">
    <source>
        <dbReference type="ARBA" id="ARBA00023136"/>
    </source>
</evidence>
<evidence type="ECO:0000259" key="7">
    <source>
        <dbReference type="Pfam" id="PF13813"/>
    </source>
</evidence>